<dbReference type="STRING" id="1111728.GCA_000427805_01071"/>
<evidence type="ECO:0000256" key="1">
    <source>
        <dbReference type="SAM" id="SignalP"/>
    </source>
</evidence>
<dbReference type="Proteomes" id="UP000224974">
    <property type="component" value="Unassembled WGS sequence"/>
</dbReference>
<feature type="chain" id="PRO_5036036574" description="YD repeat (Two copies)" evidence="1">
    <location>
        <begin position="24"/>
        <end position="285"/>
    </location>
</feature>
<dbReference type="RefSeq" id="WP_029094191.1">
    <property type="nucleotide sequence ID" value="NZ_CAADJA010000002.1"/>
</dbReference>
<organism evidence="2 4">
    <name type="scientific">Budvicia aquatica</name>
    <dbReference type="NCBI Taxonomy" id="82979"/>
    <lineage>
        <taxon>Bacteria</taxon>
        <taxon>Pseudomonadati</taxon>
        <taxon>Pseudomonadota</taxon>
        <taxon>Gammaproteobacteria</taxon>
        <taxon>Enterobacterales</taxon>
        <taxon>Budviciaceae</taxon>
        <taxon>Budvicia</taxon>
    </lineage>
</organism>
<proteinExistence type="predicted"/>
<gene>
    <name evidence="2" type="ORF">CRN84_16310</name>
    <name evidence="3" type="ORF">NCTC12282_04539</name>
</gene>
<evidence type="ECO:0000313" key="4">
    <source>
        <dbReference type="Proteomes" id="UP000224974"/>
    </source>
</evidence>
<protein>
    <recommendedName>
        <fullName evidence="6">YD repeat (Two copies)</fullName>
    </recommendedName>
</protein>
<sequence length="285" mass="32614">MSTFIKKLTGSALILFVSCQASYANQQCLPTKEIVESNNLILSDGTIIQPDNVKAIRAEFYSDDNYIYGYQYVEFDRCEQINLNSLSYTFNTTGITNQIYSKLLQVSGSWSQSYDLLAEQPLNDRNKAEIPAYHKEGNIDYHINNHGLITSSNDSFTINDGDQASGESRYYFDTAQRLTHYTTLSDDGYSSGSYYFTYDHAGKLISSQSPGSYLTYIYDNQDRIFQIFQLTTYSNGIFSRQLNCVKWDNRGGCTKSVTDALEIYPDKTSRHQQFFSSATYQYWDE</sequence>
<keyword evidence="1" id="KW-0732">Signal</keyword>
<keyword evidence="4" id="KW-1185">Reference proteome</keyword>
<dbReference type="AlphaFoldDB" id="A0A2C6CVW2"/>
<dbReference type="EMBL" id="CAADJA010000002">
    <property type="protein sequence ID" value="VFS50497.1"/>
    <property type="molecule type" value="Genomic_DNA"/>
</dbReference>
<dbReference type="OrthoDB" id="6626805at2"/>
<feature type="signal peptide" evidence="1">
    <location>
        <begin position="1"/>
        <end position="23"/>
    </location>
</feature>
<accession>A0A2C6CVW2</accession>
<evidence type="ECO:0000313" key="2">
    <source>
        <dbReference type="EMBL" id="PHI30789.1"/>
    </source>
</evidence>
<dbReference type="EMBL" id="PDDX01000001">
    <property type="protein sequence ID" value="PHI30789.1"/>
    <property type="molecule type" value="Genomic_DNA"/>
</dbReference>
<name>A0A2C6CVW2_9GAMM</name>
<reference evidence="4" key="1">
    <citation type="submission" date="2017-09" db="EMBL/GenBank/DDBJ databases">
        <title>FDA dAtabase for Regulatory Grade micrObial Sequences (FDA-ARGOS): Supporting development and validation of Infectious Disease Dx tests.</title>
        <authorList>
            <person name="Minogue T."/>
            <person name="Wolcott M."/>
            <person name="Wasieloski L."/>
            <person name="Aguilar W."/>
            <person name="Moore D."/>
            <person name="Tallon L."/>
            <person name="Sadzewicz L."/>
            <person name="Ott S."/>
            <person name="Zhao X."/>
            <person name="Nagaraj S."/>
            <person name="Vavikolanu K."/>
            <person name="Aluvathingal J."/>
            <person name="Nadendla S."/>
            <person name="Sichtig H."/>
        </authorList>
    </citation>
    <scope>NUCLEOTIDE SEQUENCE [LARGE SCALE GENOMIC DNA]</scope>
    <source>
        <strain evidence="4">FDAARGOS_387</strain>
    </source>
</reference>
<dbReference type="PROSITE" id="PS51257">
    <property type="entry name" value="PROKAR_LIPOPROTEIN"/>
    <property type="match status" value="1"/>
</dbReference>
<evidence type="ECO:0000313" key="5">
    <source>
        <dbReference type="Proteomes" id="UP000373449"/>
    </source>
</evidence>
<evidence type="ECO:0000313" key="3">
    <source>
        <dbReference type="EMBL" id="VFS50497.1"/>
    </source>
</evidence>
<reference evidence="2" key="2">
    <citation type="submission" date="2017-09" db="EMBL/GenBank/DDBJ databases">
        <title>FDA dAtabase for Regulatory Grade micrObial Sequences (FDA-ARGOS): Supporting development and validation of Infectious Disease Dx tests.</title>
        <authorList>
            <person name="Minogue T."/>
            <person name="Wolcott M."/>
            <person name="Wasieloski L."/>
            <person name="Aguilar W."/>
            <person name="Moore D."/>
            <person name="Tallon L.J."/>
            <person name="Sadzewicz L."/>
            <person name="Ott S."/>
            <person name="Zhao X."/>
            <person name="Nagaraj S."/>
            <person name="Vavikolanu K."/>
            <person name="Aluvathingal J."/>
            <person name="Nadendla S."/>
            <person name="Sichtig H."/>
        </authorList>
    </citation>
    <scope>NUCLEOTIDE SEQUENCE</scope>
    <source>
        <strain evidence="2">FDAARGOS_387</strain>
    </source>
</reference>
<evidence type="ECO:0008006" key="6">
    <source>
        <dbReference type="Google" id="ProtNLM"/>
    </source>
</evidence>
<dbReference type="Proteomes" id="UP000373449">
    <property type="component" value="Unassembled WGS sequence"/>
</dbReference>
<reference evidence="3 5" key="3">
    <citation type="submission" date="2019-03" db="EMBL/GenBank/DDBJ databases">
        <authorList>
            <consortium name="Pathogen Informatics"/>
        </authorList>
    </citation>
    <scope>NUCLEOTIDE SEQUENCE [LARGE SCALE GENOMIC DNA]</scope>
    <source>
        <strain evidence="3 5">NCTC12282</strain>
    </source>
</reference>